<dbReference type="GO" id="GO:0071555">
    <property type="term" value="P:cell wall organization"/>
    <property type="evidence" value="ECO:0007669"/>
    <property type="project" value="UniProtKB-UniRule"/>
</dbReference>
<evidence type="ECO:0000256" key="5">
    <source>
        <dbReference type="ARBA" id="ARBA00022984"/>
    </source>
</evidence>
<evidence type="ECO:0000256" key="8">
    <source>
        <dbReference type="HAMAP-Rule" id="MF_02078"/>
    </source>
</evidence>
<evidence type="ECO:0000313" key="10">
    <source>
        <dbReference type="EMBL" id="KKR31317.1"/>
    </source>
</evidence>
<dbReference type="InterPro" id="IPR051050">
    <property type="entry name" value="Lipid_II_flippase_MurJ/MviN"/>
</dbReference>
<protein>
    <recommendedName>
        <fullName evidence="8">Probable lipid II flippase MurJ</fullName>
    </recommendedName>
</protein>
<feature type="transmembrane region" description="Helical" evidence="8">
    <location>
        <begin position="318"/>
        <end position="339"/>
    </location>
</feature>
<feature type="transmembrane region" description="Helical" evidence="8">
    <location>
        <begin position="279"/>
        <end position="297"/>
    </location>
</feature>
<dbReference type="InterPro" id="IPR004268">
    <property type="entry name" value="MurJ"/>
</dbReference>
<keyword evidence="7 8" id="KW-0472">Membrane</keyword>
<keyword evidence="6 8" id="KW-1133">Transmembrane helix</keyword>
<feature type="transmembrane region" description="Helical" evidence="8">
    <location>
        <begin position="140"/>
        <end position="160"/>
    </location>
</feature>
<feature type="transmembrane region" description="Helical" evidence="8">
    <location>
        <begin position="191"/>
        <end position="211"/>
    </location>
</feature>
<comment type="pathway">
    <text evidence="8">Cell wall biogenesis; peptidoglycan biosynthesis.</text>
</comment>
<comment type="subcellular location">
    <subcellularLocation>
        <location evidence="1 8">Cell membrane</location>
        <topology evidence="1 8">Multi-pass membrane protein</topology>
    </subcellularLocation>
</comment>
<feature type="transmembrane region" description="Helical" evidence="8">
    <location>
        <begin position="92"/>
        <end position="120"/>
    </location>
</feature>
<keyword evidence="4 8" id="KW-0133">Cell shape</keyword>
<proteinExistence type="inferred from homology"/>
<feature type="transmembrane region" description="Helical" evidence="8">
    <location>
        <begin position="472"/>
        <end position="493"/>
    </location>
</feature>
<dbReference type="PATRIC" id="fig|1618450.3.peg.1329"/>
<feature type="transmembrane region" description="Helical" evidence="8">
    <location>
        <begin position="446"/>
        <end position="466"/>
    </location>
</feature>
<keyword evidence="8 9" id="KW-0813">Transport</keyword>
<dbReference type="GO" id="GO:0005886">
    <property type="term" value="C:plasma membrane"/>
    <property type="evidence" value="ECO:0007669"/>
    <property type="project" value="UniProtKB-SubCell"/>
</dbReference>
<dbReference type="GO" id="GO:0015648">
    <property type="term" value="F:lipid-linked peptidoglycan transporter activity"/>
    <property type="evidence" value="ECO:0007669"/>
    <property type="project" value="UniProtKB-UniRule"/>
</dbReference>
<evidence type="ECO:0000256" key="7">
    <source>
        <dbReference type="ARBA" id="ARBA00023136"/>
    </source>
</evidence>
<dbReference type="HAMAP" id="MF_02078">
    <property type="entry name" value="MurJ_MviN"/>
    <property type="match status" value="1"/>
</dbReference>
<dbReference type="GO" id="GO:0008360">
    <property type="term" value="P:regulation of cell shape"/>
    <property type="evidence" value="ECO:0007669"/>
    <property type="project" value="UniProtKB-UniRule"/>
</dbReference>
<keyword evidence="3 8" id="KW-0812">Transmembrane</keyword>
<dbReference type="GO" id="GO:0009252">
    <property type="term" value="P:peptidoglycan biosynthetic process"/>
    <property type="evidence" value="ECO:0007669"/>
    <property type="project" value="UniProtKB-UniRule"/>
</dbReference>
<dbReference type="NCBIfam" id="TIGR01695">
    <property type="entry name" value="murJ_mviN"/>
    <property type="match status" value="1"/>
</dbReference>
<sequence>MAIHLSKKHIIKSAGIIGFATVISRVLGFVRDIIIARFFGTARYAEAFVVAFRIPNMLRDLIGEGATNAAFVPVLSEYMVKKKEEFWELANIILNFLLIILSAITIVGVLASPLIVRLIAPGFLSDPEKFAITVKLTRLMFPYILLIGLTAYAMGVLNSLKHFSAPAFGPCFLNIAIIICAIIWGESVMGLASGVLIGGILQLVIQIPVLYRKGFRFSFTKKLNHPAANKIWILLLPRIIGSCAYQVNLFINTILASLATIVGTGGVAALYYANRIFQFPLAIFGIAIAQAALPTMSREALEKEPGNLKHTLSFSLRVINFIIVPASIGLIVLAVPITQTLFERGKFDHYSTLITANALIFYSIGLFSYSGIKILVSCFYSLKDTLSPVKIAGASLILNIILNVALMFPLKIGGLALSASISGIFNFLALFFILRKKIGSLDGYKILNSFLKVLAASLAMAIIIYICAFKIGLNLFIVILIAIVSYIMAAFIFDVKEVKEFLSWILKKR</sequence>
<evidence type="ECO:0000256" key="2">
    <source>
        <dbReference type="ARBA" id="ARBA00022475"/>
    </source>
</evidence>
<comment type="caution">
    <text evidence="10">The sequence shown here is derived from an EMBL/GenBank/DDBJ whole genome shotgun (WGS) entry which is preliminary data.</text>
</comment>
<name>A0A0G0T0F3_9BACT</name>
<evidence type="ECO:0000256" key="1">
    <source>
        <dbReference type="ARBA" id="ARBA00004651"/>
    </source>
</evidence>
<accession>A0A0G0T0F3</accession>
<keyword evidence="8 9" id="KW-0961">Cell wall biogenesis/degradation</keyword>
<evidence type="ECO:0000256" key="6">
    <source>
        <dbReference type="ARBA" id="ARBA00022989"/>
    </source>
</evidence>
<keyword evidence="2 8" id="KW-1003">Cell membrane</keyword>
<dbReference type="PIRSF" id="PIRSF002869">
    <property type="entry name" value="MviN"/>
    <property type="match status" value="1"/>
</dbReference>
<feature type="transmembrane region" description="Helical" evidence="8">
    <location>
        <begin position="389"/>
        <end position="408"/>
    </location>
</feature>
<feature type="transmembrane region" description="Helical" evidence="8">
    <location>
        <begin position="167"/>
        <end position="185"/>
    </location>
</feature>
<organism evidence="10 11">
    <name type="scientific">Candidatus Gottesmanbacteria bacterium GW2011_GWC2_39_8</name>
    <dbReference type="NCBI Taxonomy" id="1618450"/>
    <lineage>
        <taxon>Bacteria</taxon>
        <taxon>Candidatus Gottesmaniibacteriota</taxon>
    </lineage>
</organism>
<comment type="function">
    <text evidence="8 9">Involved in peptidoglycan biosynthesis. Transports lipid-linked peptidoglycan precursors from the inner to the outer leaflet of the cytoplasmic membrane.</text>
</comment>
<dbReference type="GO" id="GO:0034204">
    <property type="term" value="P:lipid translocation"/>
    <property type="evidence" value="ECO:0007669"/>
    <property type="project" value="TreeGrafter"/>
</dbReference>
<dbReference type="UniPathway" id="UPA00219"/>
<comment type="similarity">
    <text evidence="8 9">Belongs to the MurJ/MviN family.</text>
</comment>
<dbReference type="PANTHER" id="PTHR47019:SF1">
    <property type="entry name" value="LIPID II FLIPPASE MURJ"/>
    <property type="match status" value="1"/>
</dbReference>
<dbReference type="Proteomes" id="UP000034539">
    <property type="component" value="Unassembled WGS sequence"/>
</dbReference>
<reference evidence="10 11" key="1">
    <citation type="journal article" date="2015" name="Nature">
        <title>rRNA introns, odd ribosomes, and small enigmatic genomes across a large radiation of phyla.</title>
        <authorList>
            <person name="Brown C.T."/>
            <person name="Hug L.A."/>
            <person name="Thomas B.C."/>
            <person name="Sharon I."/>
            <person name="Castelle C.J."/>
            <person name="Singh A."/>
            <person name="Wilkins M.J."/>
            <person name="Williams K.H."/>
            <person name="Banfield J.F."/>
        </authorList>
    </citation>
    <scope>NUCLEOTIDE SEQUENCE [LARGE SCALE GENOMIC DNA]</scope>
</reference>
<dbReference type="EMBL" id="LBXN01000074">
    <property type="protein sequence ID" value="KKR31317.1"/>
    <property type="molecule type" value="Genomic_DNA"/>
</dbReference>
<feature type="transmembrane region" description="Helical" evidence="8">
    <location>
        <begin position="249"/>
        <end position="273"/>
    </location>
</feature>
<dbReference type="CDD" id="cd13123">
    <property type="entry name" value="MATE_MurJ_like"/>
    <property type="match status" value="1"/>
</dbReference>
<evidence type="ECO:0000256" key="3">
    <source>
        <dbReference type="ARBA" id="ARBA00022692"/>
    </source>
</evidence>
<evidence type="ECO:0000256" key="9">
    <source>
        <dbReference type="PIRNR" id="PIRNR002869"/>
    </source>
</evidence>
<keyword evidence="5 8" id="KW-0573">Peptidoglycan synthesis</keyword>
<dbReference type="Pfam" id="PF03023">
    <property type="entry name" value="MurJ"/>
    <property type="match status" value="1"/>
</dbReference>
<evidence type="ECO:0000256" key="4">
    <source>
        <dbReference type="ARBA" id="ARBA00022960"/>
    </source>
</evidence>
<gene>
    <name evidence="8" type="primary">murJ</name>
    <name evidence="10" type="ORF">UT63_C0074G0005</name>
</gene>
<evidence type="ECO:0000313" key="11">
    <source>
        <dbReference type="Proteomes" id="UP000034539"/>
    </source>
</evidence>
<feature type="transmembrane region" description="Helical" evidence="8">
    <location>
        <begin position="359"/>
        <end position="382"/>
    </location>
</feature>
<dbReference type="PRINTS" id="PR01806">
    <property type="entry name" value="VIRFACTRMVIN"/>
</dbReference>
<dbReference type="PANTHER" id="PTHR47019">
    <property type="entry name" value="LIPID II FLIPPASE MURJ"/>
    <property type="match status" value="1"/>
</dbReference>
<dbReference type="AlphaFoldDB" id="A0A0G0T0F3"/>
<feature type="transmembrane region" description="Helical" evidence="8">
    <location>
        <begin position="414"/>
        <end position="434"/>
    </location>
</feature>